<gene>
    <name evidence="1" type="ORF">MJG53_014637</name>
</gene>
<evidence type="ECO:0000313" key="2">
    <source>
        <dbReference type="Proteomes" id="UP001057279"/>
    </source>
</evidence>
<accession>A0ACB9UHE7</accession>
<evidence type="ECO:0000313" key="1">
    <source>
        <dbReference type="EMBL" id="KAI4569019.1"/>
    </source>
</evidence>
<name>A0ACB9UHE7_9CETA</name>
<protein>
    <submittedName>
        <fullName evidence="1">Uncharacterized protein</fullName>
    </submittedName>
</protein>
<proteinExistence type="predicted"/>
<comment type="caution">
    <text evidence="1">The sequence shown here is derived from an EMBL/GenBank/DDBJ whole genome shotgun (WGS) entry which is preliminary data.</text>
</comment>
<keyword evidence="2" id="KW-1185">Reference proteome</keyword>
<organism evidence="1 2">
    <name type="scientific">Ovis ammon polii x Ovis aries</name>
    <dbReference type="NCBI Taxonomy" id="2918886"/>
    <lineage>
        <taxon>Eukaryota</taxon>
        <taxon>Metazoa</taxon>
        <taxon>Chordata</taxon>
        <taxon>Craniata</taxon>
        <taxon>Vertebrata</taxon>
        <taxon>Euteleostomi</taxon>
        <taxon>Mammalia</taxon>
        <taxon>Eutheria</taxon>
        <taxon>Laurasiatheria</taxon>
        <taxon>Artiodactyla</taxon>
        <taxon>Ruminantia</taxon>
        <taxon>Pecora</taxon>
        <taxon>Bovidae</taxon>
        <taxon>Caprinae</taxon>
        <taxon>Ovis</taxon>
    </lineage>
</organism>
<reference evidence="1" key="1">
    <citation type="submission" date="2022-03" db="EMBL/GenBank/DDBJ databases">
        <title>Genomic analyses of argali, domestic sheep and their hybrids provide insights into chromosomal evolution, heterosis and genetic basis of agronomic traits.</title>
        <authorList>
            <person name="Li M."/>
        </authorList>
    </citation>
    <scope>NUCLEOTIDE SEQUENCE</scope>
    <source>
        <strain evidence="1">F1 hybrid</strain>
    </source>
</reference>
<dbReference type="Proteomes" id="UP001057279">
    <property type="component" value="Linkage Group LG17"/>
</dbReference>
<sequence length="419" mass="44099">MAWTPLLLPLLTLCTGSVISYELTQPTSVSVALGQTAKVTCQGDNIGSSYANWYQQKPGQAPVTVIYQDSKRPSGIPDRFSGSNSGNTATLTISGARTEDEADYYCLSADSSYNPHSDTGRQGSSVISYELTQPTSVSVALGQMAKVTCSGDLLDENFAHWYQQKPGQAPVLVIYLNSERASGIPDRFSGSSSGSTATLTISGVQAEDEADYFCHLASSQLTQLPAVSVSLGQTASIACQGDDIGSSYGHWYRQKPGQAPVPVIYEFSERPSGIPDWFSGGSASRPSRQALHRGIRSGRWAGLCARPVLTQPPSASSSLGGSAKLTCAPSGERSTAYTEWHQQSPGQAPRHLMRLTSDGKVTPGDGIPDRASGSSCSSGADGYLTISNLSLTTRLITSVVSAIMMVAKVGTTGTQTKGK</sequence>
<dbReference type="EMBL" id="CM043042">
    <property type="protein sequence ID" value="KAI4569019.1"/>
    <property type="molecule type" value="Genomic_DNA"/>
</dbReference>